<dbReference type="PANTHER" id="PTHR10890:SF3">
    <property type="entry name" value="CYSTEINE--TRNA LIGASE, CYTOPLASMIC"/>
    <property type="match status" value="1"/>
</dbReference>
<feature type="binding site" evidence="10">
    <location>
        <position position="240"/>
    </location>
    <ligand>
        <name>Zn(2+)</name>
        <dbReference type="ChEBI" id="CHEBI:29105"/>
    </ligand>
</feature>
<dbReference type="InterPro" id="IPR017812">
    <property type="entry name" value="Mycothiol_ligase_MshC"/>
</dbReference>
<dbReference type="HAMAP" id="MF_01697">
    <property type="entry name" value="MshC"/>
    <property type="match status" value="1"/>
</dbReference>
<feature type="short sequence motif" description="'ERGGDP' region" evidence="10">
    <location>
        <begin position="195"/>
        <end position="200"/>
    </location>
</feature>
<feature type="domain" description="tRNA synthetases class I catalytic" evidence="11">
    <location>
        <begin position="36"/>
        <end position="345"/>
    </location>
</feature>
<comment type="similarity">
    <text evidence="2 10">Belongs to the class-I aminoacyl-tRNA synthetase family. MshC subfamily.</text>
</comment>
<dbReference type="Gene3D" id="3.40.50.620">
    <property type="entry name" value="HUPs"/>
    <property type="match status" value="1"/>
</dbReference>
<comment type="caution">
    <text evidence="12">The sequence shown here is derived from an EMBL/GenBank/DDBJ whole genome shotgun (WGS) entry which is preliminary data.</text>
</comment>
<dbReference type="SUPFAM" id="SSF52374">
    <property type="entry name" value="Nucleotidylyl transferase"/>
    <property type="match status" value="1"/>
</dbReference>
<feature type="binding site" evidence="10">
    <location>
        <position position="291"/>
    </location>
    <ligand>
        <name>L-cysteinyl-5'-AMP</name>
        <dbReference type="ChEBI" id="CHEBI:144924"/>
    </ligand>
</feature>
<evidence type="ECO:0000256" key="7">
    <source>
        <dbReference type="ARBA" id="ARBA00022833"/>
    </source>
</evidence>
<gene>
    <name evidence="10 12" type="primary">mshC</name>
    <name evidence="12" type="ORF">ACFFFR_01160</name>
</gene>
<dbReference type="GO" id="GO:0035446">
    <property type="term" value="F:cysteine-glucosaminylinositol ligase activity"/>
    <property type="evidence" value="ECO:0007669"/>
    <property type="project" value="UniProtKB-EC"/>
</dbReference>
<keyword evidence="5 10" id="KW-0479">Metal-binding</keyword>
<keyword evidence="4 10" id="KW-0436">Ligase</keyword>
<feature type="binding site" evidence="10">
    <location>
        <begin position="43"/>
        <end position="46"/>
    </location>
    <ligand>
        <name>L-cysteinyl-5'-AMP</name>
        <dbReference type="ChEBI" id="CHEBI:144924"/>
    </ligand>
</feature>
<dbReference type="InterPro" id="IPR014729">
    <property type="entry name" value="Rossmann-like_a/b/a_fold"/>
</dbReference>
<keyword evidence="6 10" id="KW-0547">Nucleotide-binding</keyword>
<evidence type="ECO:0000313" key="12">
    <source>
        <dbReference type="EMBL" id="MFC0580997.1"/>
    </source>
</evidence>
<comment type="catalytic activity">
    <reaction evidence="9 10">
        <text>1D-myo-inositol 2-amino-2-deoxy-alpha-D-glucopyranoside + L-cysteine + ATP = 1D-myo-inositol 2-(L-cysteinylamino)-2-deoxy-alpha-D-glucopyranoside + AMP + diphosphate + H(+)</text>
        <dbReference type="Rhea" id="RHEA:26176"/>
        <dbReference type="ChEBI" id="CHEBI:15378"/>
        <dbReference type="ChEBI" id="CHEBI:30616"/>
        <dbReference type="ChEBI" id="CHEBI:33019"/>
        <dbReference type="ChEBI" id="CHEBI:35235"/>
        <dbReference type="ChEBI" id="CHEBI:58886"/>
        <dbReference type="ChEBI" id="CHEBI:58887"/>
        <dbReference type="ChEBI" id="CHEBI:456215"/>
        <dbReference type="EC" id="6.3.1.13"/>
    </reaction>
</comment>
<evidence type="ECO:0000256" key="8">
    <source>
        <dbReference type="ARBA" id="ARBA00022840"/>
    </source>
</evidence>
<evidence type="ECO:0000256" key="6">
    <source>
        <dbReference type="ARBA" id="ARBA00022741"/>
    </source>
</evidence>
<evidence type="ECO:0000256" key="3">
    <source>
        <dbReference type="ARBA" id="ARBA00011245"/>
    </source>
</evidence>
<evidence type="ECO:0000256" key="9">
    <source>
        <dbReference type="ARBA" id="ARBA00048350"/>
    </source>
</evidence>
<evidence type="ECO:0000256" key="4">
    <source>
        <dbReference type="ARBA" id="ARBA00022598"/>
    </source>
</evidence>
<dbReference type="PRINTS" id="PR00983">
    <property type="entry name" value="TRNASYNTHCYS"/>
</dbReference>
<feature type="binding site" evidence="10">
    <location>
        <position position="58"/>
    </location>
    <ligand>
        <name>L-cysteinyl-5'-AMP</name>
        <dbReference type="ChEBI" id="CHEBI:144924"/>
    </ligand>
</feature>
<feature type="binding site" evidence="10">
    <location>
        <begin position="81"/>
        <end position="83"/>
    </location>
    <ligand>
        <name>L-cysteinyl-5'-AMP</name>
        <dbReference type="ChEBI" id="CHEBI:144924"/>
    </ligand>
</feature>
<evidence type="ECO:0000256" key="5">
    <source>
        <dbReference type="ARBA" id="ARBA00022723"/>
    </source>
</evidence>
<feature type="short sequence motif" description="'HIGH' region" evidence="10">
    <location>
        <begin position="45"/>
        <end position="55"/>
    </location>
</feature>
<dbReference type="Proteomes" id="UP001589862">
    <property type="component" value="Unassembled WGS sequence"/>
</dbReference>
<dbReference type="InterPro" id="IPR032678">
    <property type="entry name" value="tRNA-synt_1_cat_dom"/>
</dbReference>
<dbReference type="EC" id="6.3.1.13" evidence="10"/>
<comment type="function">
    <text evidence="1 10">Catalyzes the ATP-dependent condensation of GlcN-Ins and L-cysteine to form L-Cys-GlcN-Ins.</text>
</comment>
<accession>A0ABV6P9D7</accession>
<feature type="binding site" evidence="10">
    <location>
        <position position="43"/>
    </location>
    <ligand>
        <name>Zn(2+)</name>
        <dbReference type="ChEBI" id="CHEBI:29105"/>
    </ligand>
</feature>
<dbReference type="PANTHER" id="PTHR10890">
    <property type="entry name" value="CYSTEINYL-TRNA SYNTHETASE"/>
    <property type="match status" value="1"/>
</dbReference>
<dbReference type="InterPro" id="IPR024909">
    <property type="entry name" value="Cys-tRNA/MSH_ligase"/>
</dbReference>
<evidence type="ECO:0000259" key="11">
    <source>
        <dbReference type="Pfam" id="PF01406"/>
    </source>
</evidence>
<dbReference type="NCBIfam" id="TIGR03447">
    <property type="entry name" value="mycothiol_MshC"/>
    <property type="match status" value="1"/>
</dbReference>
<evidence type="ECO:0000313" key="13">
    <source>
        <dbReference type="Proteomes" id="UP001589862"/>
    </source>
</evidence>
<name>A0ABV6P9D7_9MICC</name>
<feature type="binding site" evidence="10">
    <location>
        <position position="265"/>
    </location>
    <ligand>
        <name>Zn(2+)</name>
        <dbReference type="ChEBI" id="CHEBI:29105"/>
    </ligand>
</feature>
<feature type="binding site" evidence="10">
    <location>
        <begin position="258"/>
        <end position="260"/>
    </location>
    <ligand>
        <name>L-cysteinyl-5'-AMP</name>
        <dbReference type="ChEBI" id="CHEBI:144924"/>
    </ligand>
</feature>
<protein>
    <recommendedName>
        <fullName evidence="10">L-cysteine:1D-myo-inositol 2-amino-2-deoxy-alpha-D-glucopyranoside ligase</fullName>
        <shortName evidence="10">L-Cys:GlcN-Ins ligase</shortName>
        <ecNumber evidence="10">6.3.1.13</ecNumber>
    </recommendedName>
    <alternativeName>
        <fullName evidence="10">Mycothiol ligase</fullName>
        <shortName evidence="10">MSH ligase</shortName>
    </alternativeName>
</protein>
<reference evidence="12 13" key="1">
    <citation type="submission" date="2024-09" db="EMBL/GenBank/DDBJ databases">
        <authorList>
            <person name="Sun Q."/>
            <person name="Mori K."/>
        </authorList>
    </citation>
    <scope>NUCLEOTIDE SEQUENCE [LARGE SCALE GENOMIC DNA]</scope>
    <source>
        <strain evidence="12 13">NCAIM B.02604</strain>
    </source>
</reference>
<sequence length="424" mass="46530">MQSWTVPEPPKVPAEKLPVRLFDTQTGKLENVQLAEHASMYVCGITPYDSTHLGHANTYVAFDLLNRLWRSMGLKIRYTQNVTDIDDPLLERANATGVDWQELAQSQIDLFHSDMVNLNVLAPDHYLGAVETIPWVVEVVTDLLNMGLAYRVEGTDGEPDGDIYFDIAATEKTGAWTLGEISQLSRDEMAEIFPQRGGDPQRPGKKDPLDPLLWRVARDGEPQWEGGELGAGRPGWHIECSAISRQTLPAPFTVQGGGSDLAFPHHEFSAAHAMGQTNTALADHFVHAGMVGLDGEKMSKSLGNLIFVSKLTEAGHEPAAIRTLLLDQHYRNDWSYTDELLTAAEQRLARWRQALPGEKNGDGAVLLHQLRTALADDLNAPAALRAIDQWADVAAERDPANIEEITDGVRVADAVNALTGIVLS</sequence>
<dbReference type="EMBL" id="JBHLUB010000001">
    <property type="protein sequence ID" value="MFC0580997.1"/>
    <property type="molecule type" value="Genomic_DNA"/>
</dbReference>
<keyword evidence="13" id="KW-1185">Reference proteome</keyword>
<comment type="subunit">
    <text evidence="3 10">Monomer.</text>
</comment>
<keyword evidence="7 10" id="KW-0862">Zinc</keyword>
<feature type="binding site" evidence="10">
    <location>
        <position position="236"/>
    </location>
    <ligand>
        <name>L-cysteinyl-5'-AMP</name>
        <dbReference type="ChEBI" id="CHEBI:144924"/>
    </ligand>
</feature>
<organism evidence="12 13">
    <name type="scientific">Micrococcoides hystricis</name>
    <dbReference type="NCBI Taxonomy" id="1572761"/>
    <lineage>
        <taxon>Bacteria</taxon>
        <taxon>Bacillati</taxon>
        <taxon>Actinomycetota</taxon>
        <taxon>Actinomycetes</taxon>
        <taxon>Micrococcales</taxon>
        <taxon>Micrococcaceae</taxon>
        <taxon>Micrococcoides</taxon>
    </lineage>
</organism>
<evidence type="ECO:0000256" key="1">
    <source>
        <dbReference type="ARBA" id="ARBA00003679"/>
    </source>
</evidence>
<keyword evidence="8 10" id="KW-0067">ATP-binding</keyword>
<evidence type="ECO:0000256" key="10">
    <source>
        <dbReference type="HAMAP-Rule" id="MF_01697"/>
    </source>
</evidence>
<proteinExistence type="inferred from homology"/>
<comment type="cofactor">
    <cofactor evidence="10">
        <name>Zn(2+)</name>
        <dbReference type="ChEBI" id="CHEBI:29105"/>
    </cofactor>
    <text evidence="10">Binds 1 zinc ion per subunit.</text>
</comment>
<dbReference type="Pfam" id="PF01406">
    <property type="entry name" value="tRNA-synt_1e"/>
    <property type="match status" value="1"/>
</dbReference>
<feature type="short sequence motif" description="'KMSKS' region" evidence="10">
    <location>
        <begin position="297"/>
        <end position="301"/>
    </location>
</feature>
<dbReference type="Gene3D" id="1.20.120.640">
    <property type="entry name" value="Anticodon-binding domain of a subclass of class I aminoacyl-tRNA synthetases"/>
    <property type="match status" value="1"/>
</dbReference>
<evidence type="ECO:0000256" key="2">
    <source>
        <dbReference type="ARBA" id="ARBA00007723"/>
    </source>
</evidence>
<dbReference type="RefSeq" id="WP_377457474.1">
    <property type="nucleotide sequence ID" value="NZ_JBHLUB010000001.1"/>
</dbReference>